<comment type="similarity">
    <text evidence="5">Belongs to the UreE family.</text>
</comment>
<dbReference type="InterPro" id="IPR007864">
    <property type="entry name" value="UreE_C_dom"/>
</dbReference>
<dbReference type="Pfam" id="PF05194">
    <property type="entry name" value="UreE_C"/>
    <property type="match status" value="1"/>
</dbReference>
<dbReference type="HAMAP" id="MF_00822">
    <property type="entry name" value="UreE"/>
    <property type="match status" value="1"/>
</dbReference>
<keyword evidence="4 5" id="KW-0143">Chaperone</keyword>
<dbReference type="GO" id="GO:0005737">
    <property type="term" value="C:cytoplasm"/>
    <property type="evidence" value="ECO:0007669"/>
    <property type="project" value="UniProtKB-SubCell"/>
</dbReference>
<evidence type="ECO:0000313" key="7">
    <source>
        <dbReference type="EMBL" id="QWF70000.1"/>
    </source>
</evidence>
<evidence type="ECO:0000256" key="4">
    <source>
        <dbReference type="ARBA" id="ARBA00023186"/>
    </source>
</evidence>
<protein>
    <recommendedName>
        <fullName evidence="5">Urease accessory protein UreE</fullName>
    </recommendedName>
</protein>
<dbReference type="EMBL" id="CP073754">
    <property type="protein sequence ID" value="QWF70000.1"/>
    <property type="molecule type" value="Genomic_DNA"/>
</dbReference>
<dbReference type="GO" id="GO:0019627">
    <property type="term" value="P:urea metabolic process"/>
    <property type="evidence" value="ECO:0007669"/>
    <property type="project" value="InterPro"/>
</dbReference>
<dbReference type="AlphaFoldDB" id="A0A975MLG9"/>
<name>A0A975MLG9_9GAMM</name>
<evidence type="ECO:0000259" key="6">
    <source>
        <dbReference type="SMART" id="SM00988"/>
    </source>
</evidence>
<keyword evidence="2 5" id="KW-0963">Cytoplasm</keyword>
<comment type="subcellular location">
    <subcellularLocation>
        <location evidence="1 5">Cytoplasm</location>
    </subcellularLocation>
</comment>
<dbReference type="Gene3D" id="2.60.260.20">
    <property type="entry name" value="Urease metallochaperone UreE, N-terminal domain"/>
    <property type="match status" value="1"/>
</dbReference>
<dbReference type="GO" id="GO:0065003">
    <property type="term" value="P:protein-containing complex assembly"/>
    <property type="evidence" value="ECO:0007669"/>
    <property type="project" value="InterPro"/>
</dbReference>
<dbReference type="InterPro" id="IPR004029">
    <property type="entry name" value="UreE_N"/>
</dbReference>
<dbReference type="SUPFAM" id="SSF69737">
    <property type="entry name" value="Urease metallochaperone UreE, C-terminal domain"/>
    <property type="match status" value="1"/>
</dbReference>
<proteinExistence type="inferred from homology"/>
<dbReference type="GO" id="GO:0051082">
    <property type="term" value="F:unfolded protein binding"/>
    <property type="evidence" value="ECO:0007669"/>
    <property type="project" value="UniProtKB-UniRule"/>
</dbReference>
<evidence type="ECO:0000313" key="8">
    <source>
        <dbReference type="Proteomes" id="UP000676649"/>
    </source>
</evidence>
<accession>A0A975MLG9</accession>
<dbReference type="Gene3D" id="3.30.70.790">
    <property type="entry name" value="UreE, C-terminal domain"/>
    <property type="match status" value="1"/>
</dbReference>
<evidence type="ECO:0000256" key="5">
    <source>
        <dbReference type="HAMAP-Rule" id="MF_00822"/>
    </source>
</evidence>
<evidence type="ECO:0000256" key="1">
    <source>
        <dbReference type="ARBA" id="ARBA00004496"/>
    </source>
</evidence>
<dbReference type="InterPro" id="IPR012406">
    <property type="entry name" value="UreE"/>
</dbReference>
<dbReference type="Proteomes" id="UP000676649">
    <property type="component" value="Chromosome"/>
</dbReference>
<keyword evidence="3 5" id="KW-0533">Nickel</keyword>
<dbReference type="RefSeq" id="WP_215580748.1">
    <property type="nucleotide sequence ID" value="NZ_CP073754.1"/>
</dbReference>
<dbReference type="GO" id="GO:0006457">
    <property type="term" value="P:protein folding"/>
    <property type="evidence" value="ECO:0007669"/>
    <property type="project" value="InterPro"/>
</dbReference>
<evidence type="ECO:0000256" key="2">
    <source>
        <dbReference type="ARBA" id="ARBA00022490"/>
    </source>
</evidence>
<dbReference type="NCBIfam" id="NF009751">
    <property type="entry name" value="PRK13261.1-1"/>
    <property type="match status" value="1"/>
</dbReference>
<dbReference type="GO" id="GO:0016151">
    <property type="term" value="F:nickel cation binding"/>
    <property type="evidence" value="ECO:0007669"/>
    <property type="project" value="UniProtKB-UniRule"/>
</dbReference>
<dbReference type="InterPro" id="IPR036118">
    <property type="entry name" value="UreE_N_sf"/>
</dbReference>
<dbReference type="SUPFAM" id="SSF69287">
    <property type="entry name" value="Urease metallochaperone UreE, N-terminal domain"/>
    <property type="match status" value="1"/>
</dbReference>
<dbReference type="SMART" id="SM00988">
    <property type="entry name" value="UreE_N"/>
    <property type="match status" value="1"/>
</dbReference>
<dbReference type="KEGG" id="mpad:KEF85_11625"/>
<feature type="domain" description="UreE urease accessory N-terminal" evidence="6">
    <location>
        <begin position="1"/>
        <end position="64"/>
    </location>
</feature>
<sequence>MLKLTEFTQTDDTVDDVLTLPFEARQKSRQPAVTNGGVTVGLFLPRGQTLRNGLVLTGSQGFKVRVEAAAEELSVVYCQEPLLFARACYHLGNRHIALQILPNELRYLADHVLDQMLIGLGLTVHHLTLAFEPESGAYHAH</sequence>
<gene>
    <name evidence="5 7" type="primary">ureE</name>
    <name evidence="7" type="ORF">KEF85_11625</name>
</gene>
<organism evidence="7 8">
    <name type="scientific">Methylomonas paludis</name>
    <dbReference type="NCBI Taxonomy" id="1173101"/>
    <lineage>
        <taxon>Bacteria</taxon>
        <taxon>Pseudomonadati</taxon>
        <taxon>Pseudomonadota</taxon>
        <taxon>Gammaproteobacteria</taxon>
        <taxon>Methylococcales</taxon>
        <taxon>Methylococcaceae</taxon>
        <taxon>Methylomonas</taxon>
    </lineage>
</organism>
<keyword evidence="8" id="KW-1185">Reference proteome</keyword>
<comment type="function">
    <text evidence="5">Involved in urease metallocenter assembly. Binds nickel. Probably functions as a nickel donor during metallocenter assembly.</text>
</comment>
<dbReference type="PIRSF" id="PIRSF036402">
    <property type="entry name" value="Ureas_acces_UreE"/>
    <property type="match status" value="1"/>
</dbReference>
<dbReference type="CDD" id="cd00571">
    <property type="entry name" value="UreE"/>
    <property type="match status" value="1"/>
</dbReference>
<evidence type="ECO:0000256" key="3">
    <source>
        <dbReference type="ARBA" id="ARBA00022596"/>
    </source>
</evidence>
<reference evidence="7" key="1">
    <citation type="submission" date="2021-04" db="EMBL/GenBank/DDBJ databases">
        <title>Draft genome sequence data of methanotrophic Methylovulum sp. strain S1L and Methylomonas sp. strain S2AM isolated from boreal lake water columns.</title>
        <authorList>
            <person name="Rissanen A.J."/>
            <person name="Mangayil R."/>
            <person name="Svenning M.M."/>
            <person name="Khanongnuch R."/>
        </authorList>
    </citation>
    <scope>NUCLEOTIDE SEQUENCE</scope>
    <source>
        <strain evidence="7">S2AM</strain>
    </source>
</reference>
<dbReference type="Pfam" id="PF02814">
    <property type="entry name" value="UreE_N"/>
    <property type="match status" value="1"/>
</dbReference>